<evidence type="ECO:0000256" key="1">
    <source>
        <dbReference type="SAM" id="Phobius"/>
    </source>
</evidence>
<dbReference type="EMBL" id="BAABKN010000031">
    <property type="protein sequence ID" value="GAA4755584.1"/>
    <property type="molecule type" value="Genomic_DNA"/>
</dbReference>
<comment type="caution">
    <text evidence="2">The sequence shown here is derived from an EMBL/GenBank/DDBJ whole genome shotgun (WGS) entry which is preliminary data.</text>
</comment>
<evidence type="ECO:0000313" key="2">
    <source>
        <dbReference type="EMBL" id="GAA4755584.1"/>
    </source>
</evidence>
<feature type="transmembrane region" description="Helical" evidence="1">
    <location>
        <begin position="56"/>
        <end position="80"/>
    </location>
</feature>
<evidence type="ECO:0008006" key="4">
    <source>
        <dbReference type="Google" id="ProtNLM"/>
    </source>
</evidence>
<keyword evidence="1" id="KW-1133">Transmembrane helix</keyword>
<sequence length="131" mass="14928">MARDTALSAYYAATATVSTIVRQLAFVGIAVVWLFSGVDLKTGEGLDIPHDLLLPGVLLIAALILDLVQYVVRTVIWGIWSWHLHRRQDAERQLAPRWFNWPTLVLFYSKIICIGWAYVLLGHYLYDLMPD</sequence>
<reference evidence="3" key="1">
    <citation type="journal article" date="2019" name="Int. J. Syst. Evol. Microbiol.">
        <title>The Global Catalogue of Microorganisms (GCM) 10K type strain sequencing project: providing services to taxonomists for standard genome sequencing and annotation.</title>
        <authorList>
            <consortium name="The Broad Institute Genomics Platform"/>
            <consortium name="The Broad Institute Genome Sequencing Center for Infectious Disease"/>
            <person name="Wu L."/>
            <person name="Ma J."/>
        </authorList>
    </citation>
    <scope>NUCLEOTIDE SEQUENCE [LARGE SCALE GENOMIC DNA]</scope>
    <source>
        <strain evidence="3">JCM 18532</strain>
    </source>
</reference>
<evidence type="ECO:0000313" key="3">
    <source>
        <dbReference type="Proteomes" id="UP001499882"/>
    </source>
</evidence>
<proteinExistence type="predicted"/>
<keyword evidence="3" id="KW-1185">Reference proteome</keyword>
<organism evidence="2 3">
    <name type="scientific">Nocardioides endophyticus</name>
    <dbReference type="NCBI Taxonomy" id="1353775"/>
    <lineage>
        <taxon>Bacteria</taxon>
        <taxon>Bacillati</taxon>
        <taxon>Actinomycetota</taxon>
        <taxon>Actinomycetes</taxon>
        <taxon>Propionibacteriales</taxon>
        <taxon>Nocardioidaceae</taxon>
        <taxon>Nocardioides</taxon>
    </lineage>
</organism>
<name>A0ABP8ZFK8_9ACTN</name>
<feature type="transmembrane region" description="Helical" evidence="1">
    <location>
        <begin position="101"/>
        <end position="126"/>
    </location>
</feature>
<gene>
    <name evidence="2" type="ORF">GCM10023350_46370</name>
</gene>
<dbReference type="Proteomes" id="UP001499882">
    <property type="component" value="Unassembled WGS sequence"/>
</dbReference>
<protein>
    <recommendedName>
        <fullName evidence="4">DUF3995 domain-containing protein</fullName>
    </recommendedName>
</protein>
<keyword evidence="1" id="KW-0812">Transmembrane</keyword>
<keyword evidence="1" id="KW-0472">Membrane</keyword>
<feature type="transmembrane region" description="Helical" evidence="1">
    <location>
        <begin position="12"/>
        <end position="36"/>
    </location>
</feature>
<accession>A0ABP8ZFK8</accession>